<dbReference type="EMBL" id="JBCHKQ010000008">
    <property type="protein sequence ID" value="MEM5948950.1"/>
    <property type="molecule type" value="Genomic_DNA"/>
</dbReference>
<name>A0ABU9UE77_9SPIR</name>
<protein>
    <submittedName>
        <fullName evidence="1">Uncharacterized protein</fullName>
    </submittedName>
</protein>
<comment type="caution">
    <text evidence="1">The sequence shown here is derived from an EMBL/GenBank/DDBJ whole genome shotgun (WGS) entry which is preliminary data.</text>
</comment>
<dbReference type="RefSeq" id="WP_420070403.1">
    <property type="nucleotide sequence ID" value="NZ_JBCHKQ010000008.1"/>
</dbReference>
<organism evidence="1 2">
    <name type="scientific">Rarispira pelagica</name>
    <dbReference type="NCBI Taxonomy" id="3141764"/>
    <lineage>
        <taxon>Bacteria</taxon>
        <taxon>Pseudomonadati</taxon>
        <taxon>Spirochaetota</taxon>
        <taxon>Spirochaetia</taxon>
        <taxon>Winmispirales</taxon>
        <taxon>Winmispiraceae</taxon>
        <taxon>Rarispira</taxon>
    </lineage>
</organism>
<reference evidence="1 2" key="1">
    <citation type="submission" date="2024-03" db="EMBL/GenBank/DDBJ databases">
        <title>Ignisphaera cupida sp. nov., a hyperthermophilic hydrolytic archaeon from a hot spring of Kamchatka, and proposal of Ignisphaeraceae fam. nov.</title>
        <authorList>
            <person name="Podosokorskaya O.A."/>
            <person name="Elcheninov A.G."/>
            <person name="Maltseva A.I."/>
            <person name="Zayulina K.S."/>
            <person name="Novikov A."/>
            <person name="Merkel A.Y."/>
        </authorList>
    </citation>
    <scope>NUCLEOTIDE SEQUENCE [LARGE SCALE GENOMIC DNA]</scope>
    <source>
        <strain evidence="1 2">38H-sp</strain>
    </source>
</reference>
<evidence type="ECO:0000313" key="1">
    <source>
        <dbReference type="EMBL" id="MEM5948950.1"/>
    </source>
</evidence>
<evidence type="ECO:0000313" key="2">
    <source>
        <dbReference type="Proteomes" id="UP001466331"/>
    </source>
</evidence>
<proteinExistence type="predicted"/>
<sequence length="116" mass="13422">MLKSSDGLIVKISDSPFYVRSCMITAISKVEYPGMIDSFSKEYMSNKKVKAWEENLSSMHKDMEISLITNVLYELVVETDRKYYVTYFILVDLKNPDKNIPVDYSDNNFILLVKGD</sequence>
<accession>A0ABU9UE77</accession>
<gene>
    <name evidence="1" type="ORF">WKV44_10405</name>
</gene>
<keyword evidence="2" id="KW-1185">Reference proteome</keyword>
<dbReference type="Proteomes" id="UP001466331">
    <property type="component" value="Unassembled WGS sequence"/>
</dbReference>